<comment type="caution">
    <text evidence="1">The sequence shown here is derived from an EMBL/GenBank/DDBJ whole genome shotgun (WGS) entry which is preliminary data.</text>
</comment>
<dbReference type="AlphaFoldDB" id="A0A2V5KXM1"/>
<dbReference type="EMBL" id="QJVJ01000001">
    <property type="protein sequence ID" value="PYI57217.1"/>
    <property type="molecule type" value="Genomic_DNA"/>
</dbReference>
<protein>
    <submittedName>
        <fullName evidence="1">Uncharacterized protein</fullName>
    </submittedName>
</protein>
<evidence type="ECO:0000313" key="2">
    <source>
        <dbReference type="Proteomes" id="UP000247476"/>
    </source>
</evidence>
<gene>
    <name evidence="1" type="ORF">DLM86_01885</name>
</gene>
<dbReference type="Proteomes" id="UP000247476">
    <property type="component" value="Unassembled WGS sequence"/>
</dbReference>
<proteinExistence type="predicted"/>
<name>A0A2V5KXM1_9BACL</name>
<organism evidence="1 2">
    <name type="scientific">Paenibacillus flagellatus</name>
    <dbReference type="NCBI Taxonomy" id="2211139"/>
    <lineage>
        <taxon>Bacteria</taxon>
        <taxon>Bacillati</taxon>
        <taxon>Bacillota</taxon>
        <taxon>Bacilli</taxon>
        <taxon>Bacillales</taxon>
        <taxon>Paenibacillaceae</taxon>
        <taxon>Paenibacillus</taxon>
    </lineage>
</organism>
<keyword evidence="2" id="KW-1185">Reference proteome</keyword>
<reference evidence="1 2" key="1">
    <citation type="submission" date="2018-05" db="EMBL/GenBank/DDBJ databases">
        <title>Paenibacillus flagellatus sp. nov., isolated from selenium mineral soil.</title>
        <authorList>
            <person name="Dai X."/>
        </authorList>
    </citation>
    <scope>NUCLEOTIDE SEQUENCE [LARGE SCALE GENOMIC DNA]</scope>
    <source>
        <strain evidence="1 2">DXL2</strain>
    </source>
</reference>
<accession>A0A2V5KXM1</accession>
<evidence type="ECO:0000313" key="1">
    <source>
        <dbReference type="EMBL" id="PYI57217.1"/>
    </source>
</evidence>
<sequence>MPRKRIFSDEERRKRHCEASRKYREANLEKVTAYNKQWKIDNWEYYREYNREYLRRWRQNKKAGRVQV</sequence>